<accession>A0A368YNU7</accession>
<keyword evidence="1" id="KW-0175">Coiled coil</keyword>
<feature type="coiled-coil region" evidence="1">
    <location>
        <begin position="174"/>
        <end position="208"/>
    </location>
</feature>
<dbReference type="Gene3D" id="2.40.30.170">
    <property type="match status" value="1"/>
</dbReference>
<evidence type="ECO:0000256" key="1">
    <source>
        <dbReference type="SAM" id="Coils"/>
    </source>
</evidence>
<evidence type="ECO:0000313" key="3">
    <source>
        <dbReference type="EMBL" id="RCW81910.1"/>
    </source>
</evidence>
<dbReference type="AlphaFoldDB" id="A0A368YNU7"/>
<feature type="domain" description="Multidrug resistance protein MdtA-like barrel-sandwich hybrid" evidence="2">
    <location>
        <begin position="49"/>
        <end position="243"/>
    </location>
</feature>
<dbReference type="RefSeq" id="WP_114430946.1">
    <property type="nucleotide sequence ID" value="NZ_QPJM01000009.1"/>
</dbReference>
<proteinExistence type="predicted"/>
<protein>
    <submittedName>
        <fullName evidence="3">Membrane fusion protein (Multidrug efflux system)</fullName>
    </submittedName>
</protein>
<dbReference type="PANTHER" id="PTHR30386">
    <property type="entry name" value="MEMBRANE FUSION SUBUNIT OF EMRAB-TOLC MULTIDRUG EFFLUX PUMP"/>
    <property type="match status" value="1"/>
</dbReference>
<dbReference type="Gene3D" id="1.10.287.470">
    <property type="entry name" value="Helix hairpin bin"/>
    <property type="match status" value="1"/>
</dbReference>
<dbReference type="InterPro" id="IPR058625">
    <property type="entry name" value="MdtA-like_BSH"/>
</dbReference>
<name>A0A368YNU7_9HYPH</name>
<dbReference type="Pfam" id="PF25917">
    <property type="entry name" value="BSH_RND"/>
    <property type="match status" value="1"/>
</dbReference>
<evidence type="ECO:0000313" key="4">
    <source>
        <dbReference type="Proteomes" id="UP000253324"/>
    </source>
</evidence>
<dbReference type="GO" id="GO:0055085">
    <property type="term" value="P:transmembrane transport"/>
    <property type="evidence" value="ECO:0007669"/>
    <property type="project" value="InterPro"/>
</dbReference>
<reference evidence="3 4" key="1">
    <citation type="submission" date="2018-07" db="EMBL/GenBank/DDBJ databases">
        <title>Genomic Encyclopedia of Type Strains, Phase III (KMG-III): the genomes of soil and plant-associated and newly described type strains.</title>
        <authorList>
            <person name="Whitman W."/>
        </authorList>
    </citation>
    <scope>NUCLEOTIDE SEQUENCE [LARGE SCALE GENOMIC DNA]</scope>
    <source>
        <strain evidence="3 4">31-25a</strain>
    </source>
</reference>
<gene>
    <name evidence="3" type="ORF">C7476_10992</name>
</gene>
<comment type="caution">
    <text evidence="3">The sequence shown here is derived from an EMBL/GenBank/DDBJ whole genome shotgun (WGS) entry which is preliminary data.</text>
</comment>
<dbReference type="Proteomes" id="UP000253324">
    <property type="component" value="Unassembled WGS sequence"/>
</dbReference>
<dbReference type="Gene3D" id="2.40.50.100">
    <property type="match status" value="1"/>
</dbReference>
<dbReference type="OrthoDB" id="9811754at2"/>
<dbReference type="InterPro" id="IPR050739">
    <property type="entry name" value="MFP"/>
</dbReference>
<organism evidence="3 4">
    <name type="scientific">Phyllobacterium bourgognense</name>
    <dbReference type="NCBI Taxonomy" id="314236"/>
    <lineage>
        <taxon>Bacteria</taxon>
        <taxon>Pseudomonadati</taxon>
        <taxon>Pseudomonadota</taxon>
        <taxon>Alphaproteobacteria</taxon>
        <taxon>Hyphomicrobiales</taxon>
        <taxon>Phyllobacteriaceae</taxon>
        <taxon>Phyllobacterium</taxon>
    </lineage>
</organism>
<dbReference type="SUPFAM" id="SSF111369">
    <property type="entry name" value="HlyD-like secretion proteins"/>
    <property type="match status" value="2"/>
</dbReference>
<evidence type="ECO:0000259" key="2">
    <source>
        <dbReference type="Pfam" id="PF25917"/>
    </source>
</evidence>
<dbReference type="PANTHER" id="PTHR30386:SF24">
    <property type="entry name" value="MULTIDRUG RESISTANCE EFFLUX PUMP"/>
    <property type="match status" value="1"/>
</dbReference>
<sequence length="347" mass="37089">MTMSKQSRIVLFTLMLAAAGGMIVFFNTPESDASIQSTDDAYVQADFTTVAPQVAGTVEKVFIEENQLVKAGDMLAKIDDRDFVIAVDAAKAQVGSAEASVRSLNSQLVLQESLIRKAYAELAADDAALKFAQAEQKRYQQLASNGSGTVKAMQQAEAQLGIQIATREKNLAGIKAAEQQIDIISADLEKLRAELVRAETAQSTAELKLSYTDIKAPIDGTIGQKSIRVGAYVNPGQPLLSVVPLDAVYIDANFRETQLARVHIGQIVKIRIDALPNEVLTGRVASMGPASGVSYSPIAPHNATGNFTKIVQRLPVRISIDPGQAAASRLRVGMSVQPMIDVVNLAP</sequence>
<keyword evidence="4" id="KW-1185">Reference proteome</keyword>
<dbReference type="EMBL" id="QPJM01000009">
    <property type="protein sequence ID" value="RCW81910.1"/>
    <property type="molecule type" value="Genomic_DNA"/>
</dbReference>